<comment type="subunit">
    <text evidence="11">Forms a complex with SecF. Part of the essential Sec protein translocation apparatus which comprises SecA, SecYEG and auxiliary proteins SecDF-YajC and YidC.</text>
</comment>
<keyword evidence="7 11" id="KW-0811">Translocation</keyword>
<dbReference type="Gene3D" id="3.30.1360.200">
    <property type="match status" value="1"/>
</dbReference>
<dbReference type="Pfam" id="PF07549">
    <property type="entry name" value="Sec_GG"/>
    <property type="match status" value="1"/>
</dbReference>
<evidence type="ECO:0000259" key="15">
    <source>
        <dbReference type="Pfam" id="PF22599"/>
    </source>
</evidence>
<dbReference type="GO" id="GO:0005886">
    <property type="term" value="C:plasma membrane"/>
    <property type="evidence" value="ECO:0007669"/>
    <property type="project" value="UniProtKB-SubCell"/>
</dbReference>
<keyword evidence="3 11" id="KW-1003">Cell membrane</keyword>
<keyword evidence="8 11" id="KW-0472">Membrane</keyword>
<comment type="caution">
    <text evidence="16">The sequence shown here is derived from an EMBL/GenBank/DDBJ whole genome shotgun (WGS) entry which is preliminary data.</text>
</comment>
<dbReference type="PANTHER" id="PTHR30081">
    <property type="entry name" value="PROTEIN-EXPORT MEMBRANE PROTEIN SEC"/>
    <property type="match status" value="1"/>
</dbReference>
<name>A0A829YAX5_9GAMM</name>
<dbReference type="Pfam" id="PF22599">
    <property type="entry name" value="SecDF_P1_head"/>
    <property type="match status" value="1"/>
</dbReference>
<evidence type="ECO:0000256" key="9">
    <source>
        <dbReference type="ARBA" id="ARBA00060774"/>
    </source>
</evidence>
<evidence type="ECO:0000256" key="1">
    <source>
        <dbReference type="ARBA" id="ARBA00004651"/>
    </source>
</evidence>
<dbReference type="FunFam" id="1.20.1640.10:FF:000004">
    <property type="entry name" value="Protein translocase subunit SecD"/>
    <property type="match status" value="1"/>
</dbReference>
<dbReference type="InterPro" id="IPR055344">
    <property type="entry name" value="SecD_SecF_C_bact"/>
</dbReference>
<evidence type="ECO:0000259" key="14">
    <source>
        <dbReference type="Pfam" id="PF21760"/>
    </source>
</evidence>
<keyword evidence="17" id="KW-1185">Reference proteome</keyword>
<dbReference type="Gene3D" id="3.30.70.3400">
    <property type="match status" value="2"/>
</dbReference>
<dbReference type="InterPro" id="IPR027398">
    <property type="entry name" value="SecD-TM"/>
</dbReference>
<dbReference type="GO" id="GO:0043952">
    <property type="term" value="P:protein transport by the Sec complex"/>
    <property type="evidence" value="ECO:0007669"/>
    <property type="project" value="UniProtKB-UniRule"/>
</dbReference>
<feature type="domain" description="Protein export membrane protein SecD/SecF C-terminal" evidence="12">
    <location>
        <begin position="437"/>
        <end position="603"/>
    </location>
</feature>
<dbReference type="GO" id="GO:0006605">
    <property type="term" value="P:protein targeting"/>
    <property type="evidence" value="ECO:0007669"/>
    <property type="project" value="UniProtKB-UniRule"/>
</dbReference>
<evidence type="ECO:0000256" key="10">
    <source>
        <dbReference type="ARBA" id="ARBA00068220"/>
    </source>
</evidence>
<dbReference type="Pfam" id="PF13721">
    <property type="entry name" value="SecD-TM1"/>
    <property type="match status" value="1"/>
</dbReference>
<dbReference type="NCBIfam" id="TIGR01129">
    <property type="entry name" value="secD"/>
    <property type="match status" value="1"/>
</dbReference>
<keyword evidence="5 11" id="KW-0653">Protein transport</keyword>
<sequence>MYQFAKWKYWLIIIVMVVGTLFALPNVFGEGPALQLSRNDRAAMDQASKDKVLGLLNADSVPVEASYTEKDRLVLRFADTETQSKARETIAKRGNGEFLVALSSASRAPDWMRAVGLKPMSLGLDLRGGVHFVYEVDTVGAVDQAVDRMERDARATLRDKRVPYASVTRVNDSIRVTLRSQDDLTAAQDALRSPDGSILLNTSDSAAGPTIEMTMTPAEVKRRQDVAVQQNITTLRNRVDELGISEPIVTRQAVNRIVVQLPGVQDPNEAIRVLGATATLEFRLVDETNNPYEAAQTKRVPIGSKLLNTRDGRPILVKRDIIATGEQLSDASSGFAEGSPQVNVVLDSRGGQSMMEATRDNVGKRMAVVYIEKKQLAEGERCEGTRNGALCTEEEVISDATIQSVLSDRFRITGLQATEARELALLLRSGALAAPQTIVEQRSVGPSLGQDNIDRGIRAMAIGLLLTFAFMAVYYRAFGWIANLVLLSNLILTVGLLSMLQASLSLPGIAAVVFHMGIAVDANILIYERIREELRNGNSPLQSINVGFEKAFATIADSNVTTLIAGVVLFAFGTGTIRSFAIVMTLGIITSLFTSVVGSRALVHAIWGTRRKLDHLSI</sequence>
<dbReference type="NCBIfam" id="TIGR00916">
    <property type="entry name" value="2A0604s01"/>
    <property type="match status" value="1"/>
</dbReference>
<evidence type="ECO:0000313" key="16">
    <source>
        <dbReference type="EMBL" id="GFE80360.1"/>
    </source>
</evidence>
<feature type="transmembrane region" description="Helical" evidence="11">
    <location>
        <begin position="508"/>
        <end position="530"/>
    </location>
</feature>
<feature type="transmembrane region" description="Helical" evidence="11">
    <location>
        <begin position="551"/>
        <end position="573"/>
    </location>
</feature>
<dbReference type="Proteomes" id="UP000445000">
    <property type="component" value="Unassembled WGS sequence"/>
</dbReference>
<comment type="subcellular location">
    <subcellularLocation>
        <location evidence="1 11">Cell membrane</location>
        <topology evidence="1 11">Multi-pass membrane protein</topology>
    </subcellularLocation>
</comment>
<dbReference type="InterPro" id="IPR022646">
    <property type="entry name" value="SecD/SecF_CS"/>
</dbReference>
<feature type="domain" description="Protein translocase subunit SecDF P1" evidence="14">
    <location>
        <begin position="228"/>
        <end position="287"/>
    </location>
</feature>
<dbReference type="FunFam" id="3.30.1360.200:FF:000001">
    <property type="entry name" value="Protein translocase subunit SecD"/>
    <property type="match status" value="1"/>
</dbReference>
<feature type="domain" description="SecDF P1 head subdomain" evidence="15">
    <location>
        <begin position="306"/>
        <end position="434"/>
    </location>
</feature>
<dbReference type="GO" id="GO:0015450">
    <property type="term" value="F:protein-transporting ATPase activity"/>
    <property type="evidence" value="ECO:0007669"/>
    <property type="project" value="InterPro"/>
</dbReference>
<protein>
    <recommendedName>
        <fullName evidence="10 11">Protein translocase subunit SecD</fullName>
    </recommendedName>
</protein>
<dbReference type="PANTHER" id="PTHR30081:SF1">
    <property type="entry name" value="PROTEIN TRANSLOCASE SUBUNIT SECD"/>
    <property type="match status" value="1"/>
</dbReference>
<evidence type="ECO:0000259" key="12">
    <source>
        <dbReference type="Pfam" id="PF02355"/>
    </source>
</evidence>
<evidence type="ECO:0000256" key="3">
    <source>
        <dbReference type="ARBA" id="ARBA00022475"/>
    </source>
</evidence>
<evidence type="ECO:0000256" key="6">
    <source>
        <dbReference type="ARBA" id="ARBA00022989"/>
    </source>
</evidence>
<evidence type="ECO:0000313" key="17">
    <source>
        <dbReference type="Proteomes" id="UP000445000"/>
    </source>
</evidence>
<keyword evidence="6 11" id="KW-1133">Transmembrane helix</keyword>
<feature type="transmembrane region" description="Helical" evidence="11">
    <location>
        <begin position="579"/>
        <end position="603"/>
    </location>
</feature>
<evidence type="ECO:0000256" key="4">
    <source>
        <dbReference type="ARBA" id="ARBA00022692"/>
    </source>
</evidence>
<dbReference type="RefSeq" id="WP_161812057.1">
    <property type="nucleotide sequence ID" value="NZ_BLJN01000002.1"/>
</dbReference>
<dbReference type="EMBL" id="BLJN01000002">
    <property type="protein sequence ID" value="GFE80360.1"/>
    <property type="molecule type" value="Genomic_DNA"/>
</dbReference>
<feature type="transmembrane region" description="Helical" evidence="11">
    <location>
        <begin position="481"/>
        <end position="502"/>
    </location>
</feature>
<dbReference type="HAMAP" id="MF_01463_B">
    <property type="entry name" value="SecD_B"/>
    <property type="match status" value="1"/>
</dbReference>
<evidence type="ECO:0000256" key="2">
    <source>
        <dbReference type="ARBA" id="ARBA00022448"/>
    </source>
</evidence>
<dbReference type="GO" id="GO:0065002">
    <property type="term" value="P:intracellular protein transmembrane transport"/>
    <property type="evidence" value="ECO:0007669"/>
    <property type="project" value="UniProtKB-UniRule"/>
</dbReference>
<dbReference type="InterPro" id="IPR054384">
    <property type="entry name" value="SecDF_P1_head"/>
</dbReference>
<dbReference type="AlphaFoldDB" id="A0A829YAX5"/>
<keyword evidence="4 11" id="KW-0812">Transmembrane</keyword>
<dbReference type="InterPro" id="IPR022813">
    <property type="entry name" value="SecD/SecF_arch_bac"/>
</dbReference>
<evidence type="ECO:0000256" key="8">
    <source>
        <dbReference type="ARBA" id="ARBA00023136"/>
    </source>
</evidence>
<dbReference type="Pfam" id="PF02355">
    <property type="entry name" value="SecD_SecF_C"/>
    <property type="match status" value="1"/>
</dbReference>
<dbReference type="Pfam" id="PF21760">
    <property type="entry name" value="SecD_1st"/>
    <property type="match status" value="1"/>
</dbReference>
<feature type="domain" description="SecD export protein N-terminal TM" evidence="13">
    <location>
        <begin position="2"/>
        <end position="102"/>
    </location>
</feature>
<comment type="function">
    <text evidence="11">Part of the Sec protein translocase complex. Interacts with the SecYEG preprotein conducting channel. SecDF uses the proton motive force (PMF) to complete protein translocation after the ATP-dependent function of SecA.</text>
</comment>
<dbReference type="InterPro" id="IPR048634">
    <property type="entry name" value="SecD_SecF_C"/>
</dbReference>
<reference evidence="17" key="1">
    <citation type="submission" date="2020-01" db="EMBL/GenBank/DDBJ databases">
        <title>'Steroidobacter agaridevorans' sp. nov., agar-degrading bacteria isolated from rhizosphere soils.</title>
        <authorList>
            <person name="Ikenaga M."/>
            <person name="Kataoka M."/>
            <person name="Murouchi A."/>
            <person name="Katsuragi S."/>
            <person name="Sakai M."/>
        </authorList>
    </citation>
    <scope>NUCLEOTIDE SEQUENCE [LARGE SCALE GENOMIC DNA]</scope>
    <source>
        <strain evidence="17">YU21-B</strain>
    </source>
</reference>
<gene>
    <name evidence="16" type="primary">secD-1</name>
    <name evidence="11" type="synonym">secD</name>
    <name evidence="16" type="ORF">GCM10011487_23600</name>
</gene>
<keyword evidence="2 11" id="KW-0813">Transport</keyword>
<proteinExistence type="inferred from homology"/>
<dbReference type="InterPro" id="IPR048631">
    <property type="entry name" value="SecD_1st"/>
</dbReference>
<evidence type="ECO:0000256" key="7">
    <source>
        <dbReference type="ARBA" id="ARBA00023010"/>
    </source>
</evidence>
<evidence type="ECO:0000259" key="13">
    <source>
        <dbReference type="Pfam" id="PF13721"/>
    </source>
</evidence>
<accession>A0A829YAX5</accession>
<evidence type="ECO:0000256" key="11">
    <source>
        <dbReference type="HAMAP-Rule" id="MF_01463"/>
    </source>
</evidence>
<comment type="similarity">
    <text evidence="9 11">Belongs to the SecD/SecF family. SecD subfamily.</text>
</comment>
<dbReference type="InterPro" id="IPR005791">
    <property type="entry name" value="SecD"/>
</dbReference>
<dbReference type="SUPFAM" id="SSF82866">
    <property type="entry name" value="Multidrug efflux transporter AcrB transmembrane domain"/>
    <property type="match status" value="1"/>
</dbReference>
<feature type="transmembrane region" description="Helical" evidence="11">
    <location>
        <begin position="456"/>
        <end position="474"/>
    </location>
</feature>
<dbReference type="Gene3D" id="1.20.1640.10">
    <property type="entry name" value="Multidrug efflux transporter AcrB transmembrane domain"/>
    <property type="match status" value="1"/>
</dbReference>
<evidence type="ECO:0000256" key="5">
    <source>
        <dbReference type="ARBA" id="ARBA00022927"/>
    </source>
</evidence>
<organism evidence="16 17">
    <name type="scientific">Steroidobacter agaridevorans</name>
    <dbReference type="NCBI Taxonomy" id="2695856"/>
    <lineage>
        <taxon>Bacteria</taxon>
        <taxon>Pseudomonadati</taxon>
        <taxon>Pseudomonadota</taxon>
        <taxon>Gammaproteobacteria</taxon>
        <taxon>Steroidobacterales</taxon>
        <taxon>Steroidobacteraceae</taxon>
        <taxon>Steroidobacter</taxon>
    </lineage>
</organism>
<comment type="caution">
    <text evidence="11">Lacks conserved residue(s) required for the propagation of feature annotation.</text>
</comment>